<accession>A0A7X6MYJ9</accession>
<dbReference type="Proteomes" id="UP000522720">
    <property type="component" value="Unassembled WGS sequence"/>
</dbReference>
<sequence length="112" mass="12700">MKKRRLVVTGLGILILTVIGLYLKLSGPYTKYRETAINDRGSNALYVFDNQEQRDRVINPFSGIKIADLKEKSEELSRQETFLQSEPLAYFDNRQGTVEQTLSHSYDGGDGL</sequence>
<proteinExistence type="predicted"/>
<name>A0A7X6MYJ9_9STRE</name>
<gene>
    <name evidence="1" type="ORF">HF992_04355</name>
</gene>
<comment type="caution">
    <text evidence="1">The sequence shown here is derived from an EMBL/GenBank/DDBJ whole genome shotgun (WGS) entry which is preliminary data.</text>
</comment>
<dbReference type="AlphaFoldDB" id="A0A7X6MYJ9"/>
<dbReference type="RefSeq" id="WP_168548841.1">
    <property type="nucleotide sequence ID" value="NZ_JAAXPR010000005.1"/>
</dbReference>
<keyword evidence="2" id="KW-1185">Reference proteome</keyword>
<reference evidence="1 2" key="1">
    <citation type="submission" date="2020-04" db="EMBL/GenBank/DDBJ databases">
        <title>MicrobeNet Type strains.</title>
        <authorList>
            <person name="Nicholson A.C."/>
        </authorList>
    </citation>
    <scope>NUCLEOTIDE SEQUENCE [LARGE SCALE GENOMIC DNA]</scope>
    <source>
        <strain evidence="1 2">CCUG 69612</strain>
    </source>
</reference>
<organism evidence="1 2">
    <name type="scientific">Streptococcus ovuberis</name>
    <dbReference type="NCBI Taxonomy" id="1936207"/>
    <lineage>
        <taxon>Bacteria</taxon>
        <taxon>Bacillati</taxon>
        <taxon>Bacillota</taxon>
        <taxon>Bacilli</taxon>
        <taxon>Lactobacillales</taxon>
        <taxon>Streptococcaceae</taxon>
        <taxon>Streptococcus</taxon>
    </lineage>
</organism>
<evidence type="ECO:0000313" key="2">
    <source>
        <dbReference type="Proteomes" id="UP000522720"/>
    </source>
</evidence>
<protein>
    <submittedName>
        <fullName evidence="1">Uncharacterized protein</fullName>
    </submittedName>
</protein>
<dbReference type="EMBL" id="JAAXPR010000005">
    <property type="protein sequence ID" value="NKZ20084.1"/>
    <property type="molecule type" value="Genomic_DNA"/>
</dbReference>
<evidence type="ECO:0000313" key="1">
    <source>
        <dbReference type="EMBL" id="NKZ20084.1"/>
    </source>
</evidence>